<organism evidence="11 12">
    <name type="scientific">Nesterenkonia aurantiaca</name>
    <dbReference type="NCBI Taxonomy" id="1436010"/>
    <lineage>
        <taxon>Bacteria</taxon>
        <taxon>Bacillati</taxon>
        <taxon>Actinomycetota</taxon>
        <taxon>Actinomycetes</taxon>
        <taxon>Micrococcales</taxon>
        <taxon>Micrococcaceae</taxon>
        <taxon>Nesterenkonia</taxon>
    </lineage>
</organism>
<dbReference type="Pfam" id="PF02826">
    <property type="entry name" value="2-Hacid_dh_C"/>
    <property type="match status" value="1"/>
</dbReference>
<comment type="caution">
    <text evidence="11">The sequence shown here is derived from an EMBL/GenBank/DDBJ whole genome shotgun (WGS) entry which is preliminary data.</text>
</comment>
<sequence length="561" mass="59118">MSGAGRDTARPAHRLRVTTRTTKRQQKKDIVSTHRPVVVLAEELSPATVEALGPDFEIRQSDGTDRERLFADLADAEAIMVRSATQVDAEVLSHAKKLKVVARAGVGLDNVDIKAATAAGVMVVNAPTSNITSAAELTCAHILGLARHISPAHQALRDGAWKRSKYSGVELAEKTLGVIGLGRIGGLVAERMKAFDMEIIAYDPYVTSARAHQLGAQLVTLEELYAKSDVITIHMPKTPETLGMLNTAAFAKMKDTAFVVNVARGGLIDEADLEQALAEGTIGGAAVDVFATEPSTDLPFFTRENVVVTPHLGASTAEAQEKAGVSVAKSVRLALAGELVPDAVNVAGGAIDELVRPGIPLIEKLGRILNALATDAFTDIETEAAGEIAELDVSALQLAALKGLFTDVVSEQVSYVNAPVLAEQRGISTRLTTTTEVEDYRNALTVRGATSSGTNLEVRGTLTGPKQIQKIVGINGYDLEIALTEHLVVLEYADRPGVVGALGRILGEHQVNIAGMQVSQNTKEGRALAVLAIDAALPAGVLDAINSEVQANLAAEVDLED</sequence>
<dbReference type="CDD" id="cd12173">
    <property type="entry name" value="PGDH_4"/>
    <property type="match status" value="1"/>
</dbReference>
<evidence type="ECO:0000259" key="10">
    <source>
        <dbReference type="PROSITE" id="PS51671"/>
    </source>
</evidence>
<dbReference type="Pfam" id="PF01842">
    <property type="entry name" value="ACT"/>
    <property type="match status" value="1"/>
</dbReference>
<evidence type="ECO:0000256" key="2">
    <source>
        <dbReference type="ARBA" id="ARBA00005216"/>
    </source>
</evidence>
<dbReference type="InterPro" id="IPR045626">
    <property type="entry name" value="PGDH_ASB_dom"/>
</dbReference>
<dbReference type="GO" id="GO:0004617">
    <property type="term" value="F:phosphoglycerate dehydrogenase activity"/>
    <property type="evidence" value="ECO:0007669"/>
    <property type="project" value="UniProtKB-UniRule"/>
</dbReference>
<keyword evidence="12" id="KW-1185">Reference proteome</keyword>
<dbReference type="Gene3D" id="3.40.50.720">
    <property type="entry name" value="NAD(P)-binding Rossmann-like Domain"/>
    <property type="match status" value="2"/>
</dbReference>
<keyword evidence="5 9" id="KW-0560">Oxidoreductase</keyword>
<dbReference type="SUPFAM" id="SSF143548">
    <property type="entry name" value="Serine metabolism enzymes domain"/>
    <property type="match status" value="1"/>
</dbReference>
<dbReference type="InterPro" id="IPR029753">
    <property type="entry name" value="D-isomer_DH_CS"/>
</dbReference>
<evidence type="ECO:0000313" key="12">
    <source>
        <dbReference type="Proteomes" id="UP000294506"/>
    </source>
</evidence>
<gene>
    <name evidence="11" type="ORF">EV640_105179</name>
</gene>
<dbReference type="EC" id="1.1.1.95" evidence="9"/>
<dbReference type="SUPFAM" id="SSF51735">
    <property type="entry name" value="NAD(P)-binding Rossmann-fold domains"/>
    <property type="match status" value="1"/>
</dbReference>
<proteinExistence type="inferred from homology"/>
<comment type="pathway">
    <text evidence="2 9">Amino-acid biosynthesis; L-serine biosynthesis; L-serine from 3-phospho-D-glycerate: step 1/3.</text>
</comment>
<name>A0A4R7G3Z2_9MICC</name>
<dbReference type="PROSITE" id="PS51671">
    <property type="entry name" value="ACT"/>
    <property type="match status" value="1"/>
</dbReference>
<dbReference type="Proteomes" id="UP000294506">
    <property type="component" value="Unassembled WGS sequence"/>
</dbReference>
<evidence type="ECO:0000256" key="6">
    <source>
        <dbReference type="ARBA" id="ARBA00023027"/>
    </source>
</evidence>
<comment type="function">
    <text evidence="1">Catalyzes the reversible oxidation of 3-phospho-D-glycerate to 3-phosphonooxypyruvate, the first step of the phosphorylated L-serine biosynthesis pathway. Also catalyzes the reversible oxidation of 2-hydroxyglutarate to 2-oxoglutarate.</text>
</comment>
<accession>A0A4R7G3Z2</accession>
<dbReference type="PANTHER" id="PTHR42938:SF47">
    <property type="entry name" value="HYDROXYPYRUVATE REDUCTASE"/>
    <property type="match status" value="1"/>
</dbReference>
<dbReference type="Gene3D" id="3.30.70.260">
    <property type="match status" value="1"/>
</dbReference>
<evidence type="ECO:0000256" key="1">
    <source>
        <dbReference type="ARBA" id="ARBA00003800"/>
    </source>
</evidence>
<evidence type="ECO:0000256" key="3">
    <source>
        <dbReference type="ARBA" id="ARBA00005854"/>
    </source>
</evidence>
<dbReference type="NCBIfam" id="TIGR01327">
    <property type="entry name" value="PGDH"/>
    <property type="match status" value="1"/>
</dbReference>
<protein>
    <recommendedName>
        <fullName evidence="4 9">D-3-phosphoglycerate dehydrogenase</fullName>
        <ecNumber evidence="9">1.1.1.95</ecNumber>
    </recommendedName>
</protein>
<evidence type="ECO:0000313" key="11">
    <source>
        <dbReference type="EMBL" id="TDS85830.1"/>
    </source>
</evidence>
<evidence type="ECO:0000256" key="7">
    <source>
        <dbReference type="ARBA" id="ARBA00048126"/>
    </source>
</evidence>
<dbReference type="InterPro" id="IPR029009">
    <property type="entry name" value="ASB_dom_sf"/>
</dbReference>
<dbReference type="PROSITE" id="PS00671">
    <property type="entry name" value="D_2_HYDROXYACID_DH_3"/>
    <property type="match status" value="1"/>
</dbReference>
<dbReference type="FunFam" id="3.40.50.720:FF:000021">
    <property type="entry name" value="D-3-phosphoglycerate dehydrogenase"/>
    <property type="match status" value="1"/>
</dbReference>
<dbReference type="GO" id="GO:0051287">
    <property type="term" value="F:NAD binding"/>
    <property type="evidence" value="ECO:0007669"/>
    <property type="project" value="UniProtKB-UniRule"/>
</dbReference>
<dbReference type="EMBL" id="SOAN01000005">
    <property type="protein sequence ID" value="TDS85830.1"/>
    <property type="molecule type" value="Genomic_DNA"/>
</dbReference>
<reference evidence="11 12" key="1">
    <citation type="submission" date="2019-03" db="EMBL/GenBank/DDBJ databases">
        <title>Genomic Encyclopedia of Type Strains, Phase III (KMG-III): the genomes of soil and plant-associated and newly described type strains.</title>
        <authorList>
            <person name="Whitman W."/>
        </authorList>
    </citation>
    <scope>NUCLEOTIDE SEQUENCE [LARGE SCALE GENOMIC DNA]</scope>
    <source>
        <strain evidence="11 12">DSM 27373</strain>
    </source>
</reference>
<dbReference type="Gene3D" id="3.30.1330.90">
    <property type="entry name" value="D-3-phosphoglycerate dehydrogenase, domain 3"/>
    <property type="match status" value="1"/>
</dbReference>
<dbReference type="PROSITE" id="PS00670">
    <property type="entry name" value="D_2_HYDROXYACID_DH_2"/>
    <property type="match status" value="1"/>
</dbReference>
<comment type="similarity">
    <text evidence="3 9">Belongs to the D-isomer specific 2-hydroxyacid dehydrogenase family.</text>
</comment>
<feature type="domain" description="ACT" evidence="10">
    <location>
        <begin position="487"/>
        <end position="561"/>
    </location>
</feature>
<keyword evidence="6 9" id="KW-0520">NAD</keyword>
<dbReference type="CDD" id="cd04902">
    <property type="entry name" value="ACT_3PGDH-xct"/>
    <property type="match status" value="1"/>
</dbReference>
<dbReference type="InterPro" id="IPR045865">
    <property type="entry name" value="ACT-like_dom_sf"/>
</dbReference>
<dbReference type="AlphaFoldDB" id="A0A4R7G3Z2"/>
<evidence type="ECO:0000256" key="4">
    <source>
        <dbReference type="ARBA" id="ARBA00021582"/>
    </source>
</evidence>
<dbReference type="InterPro" id="IPR006140">
    <property type="entry name" value="D-isomer_DH_NAD-bd"/>
</dbReference>
<dbReference type="PANTHER" id="PTHR42938">
    <property type="entry name" value="FORMATE DEHYDROGENASE 1"/>
    <property type="match status" value="1"/>
</dbReference>
<dbReference type="SUPFAM" id="SSF52283">
    <property type="entry name" value="Formate/glycerate dehydrogenase catalytic domain-like"/>
    <property type="match status" value="1"/>
</dbReference>
<dbReference type="SUPFAM" id="SSF55021">
    <property type="entry name" value="ACT-like"/>
    <property type="match status" value="1"/>
</dbReference>
<evidence type="ECO:0000256" key="5">
    <source>
        <dbReference type="ARBA" id="ARBA00023002"/>
    </source>
</evidence>
<dbReference type="Pfam" id="PF00389">
    <property type="entry name" value="2-Hacid_dh"/>
    <property type="match status" value="1"/>
</dbReference>
<dbReference type="InterPro" id="IPR002912">
    <property type="entry name" value="ACT_dom"/>
</dbReference>
<dbReference type="InterPro" id="IPR036291">
    <property type="entry name" value="NAD(P)-bd_dom_sf"/>
</dbReference>
<keyword evidence="9" id="KW-0028">Amino-acid biosynthesis</keyword>
<dbReference type="PROSITE" id="PS00065">
    <property type="entry name" value="D_2_HYDROXYACID_DH_1"/>
    <property type="match status" value="1"/>
</dbReference>
<dbReference type="Pfam" id="PF19304">
    <property type="entry name" value="PGDH_inter"/>
    <property type="match status" value="1"/>
</dbReference>
<dbReference type="UniPathway" id="UPA00135">
    <property type="reaction ID" value="UER00196"/>
</dbReference>
<dbReference type="InterPro" id="IPR029752">
    <property type="entry name" value="D-isomer_DH_CS1"/>
</dbReference>
<evidence type="ECO:0000256" key="8">
    <source>
        <dbReference type="ARBA" id="ARBA00048731"/>
    </source>
</evidence>
<comment type="catalytic activity">
    <reaction evidence="8 9">
        <text>(2R)-3-phosphoglycerate + NAD(+) = 3-phosphooxypyruvate + NADH + H(+)</text>
        <dbReference type="Rhea" id="RHEA:12641"/>
        <dbReference type="ChEBI" id="CHEBI:15378"/>
        <dbReference type="ChEBI" id="CHEBI:18110"/>
        <dbReference type="ChEBI" id="CHEBI:57540"/>
        <dbReference type="ChEBI" id="CHEBI:57945"/>
        <dbReference type="ChEBI" id="CHEBI:58272"/>
        <dbReference type="EC" id="1.1.1.95"/>
    </reaction>
</comment>
<keyword evidence="9" id="KW-0718">Serine biosynthesis</keyword>
<dbReference type="GO" id="GO:0006564">
    <property type="term" value="P:L-serine biosynthetic process"/>
    <property type="evidence" value="ECO:0007669"/>
    <property type="project" value="UniProtKB-UniRule"/>
</dbReference>
<dbReference type="InterPro" id="IPR006139">
    <property type="entry name" value="D-isomer_2_OHA_DH_cat_dom"/>
</dbReference>
<comment type="catalytic activity">
    <reaction evidence="7">
        <text>(R)-2-hydroxyglutarate + NAD(+) = 2-oxoglutarate + NADH + H(+)</text>
        <dbReference type="Rhea" id="RHEA:49612"/>
        <dbReference type="ChEBI" id="CHEBI:15378"/>
        <dbReference type="ChEBI" id="CHEBI:15801"/>
        <dbReference type="ChEBI" id="CHEBI:16810"/>
        <dbReference type="ChEBI" id="CHEBI:57540"/>
        <dbReference type="ChEBI" id="CHEBI:57945"/>
        <dbReference type="EC" id="1.1.1.399"/>
    </reaction>
</comment>
<dbReference type="InterPro" id="IPR006236">
    <property type="entry name" value="PGDH"/>
</dbReference>
<evidence type="ECO:0000256" key="9">
    <source>
        <dbReference type="RuleBase" id="RU363003"/>
    </source>
</evidence>